<evidence type="ECO:0000256" key="3">
    <source>
        <dbReference type="PROSITE-ProRule" id="PRU00235"/>
    </source>
</evidence>
<dbReference type="EMBL" id="KV427616">
    <property type="protein sequence ID" value="KZT08092.1"/>
    <property type="molecule type" value="Genomic_DNA"/>
</dbReference>
<keyword evidence="6" id="KW-1185">Reference proteome</keyword>
<dbReference type="PROSITE" id="PS00626">
    <property type="entry name" value="RCC1_2"/>
    <property type="match status" value="4"/>
</dbReference>
<evidence type="ECO:0000259" key="4">
    <source>
        <dbReference type="Pfam" id="PF25390"/>
    </source>
</evidence>
<organism evidence="5 6">
    <name type="scientific">Laetiporus sulphureus 93-53</name>
    <dbReference type="NCBI Taxonomy" id="1314785"/>
    <lineage>
        <taxon>Eukaryota</taxon>
        <taxon>Fungi</taxon>
        <taxon>Dikarya</taxon>
        <taxon>Basidiomycota</taxon>
        <taxon>Agaricomycotina</taxon>
        <taxon>Agaricomycetes</taxon>
        <taxon>Polyporales</taxon>
        <taxon>Laetiporus</taxon>
    </lineage>
</organism>
<evidence type="ECO:0000313" key="5">
    <source>
        <dbReference type="EMBL" id="KZT08092.1"/>
    </source>
</evidence>
<reference evidence="5 6" key="1">
    <citation type="journal article" date="2016" name="Mol. Biol. Evol.">
        <title>Comparative Genomics of Early-Diverging Mushroom-Forming Fungi Provides Insights into the Origins of Lignocellulose Decay Capabilities.</title>
        <authorList>
            <person name="Nagy L.G."/>
            <person name="Riley R."/>
            <person name="Tritt A."/>
            <person name="Adam C."/>
            <person name="Daum C."/>
            <person name="Floudas D."/>
            <person name="Sun H."/>
            <person name="Yadav J.S."/>
            <person name="Pangilinan J."/>
            <person name="Larsson K.H."/>
            <person name="Matsuura K."/>
            <person name="Barry K."/>
            <person name="Labutti K."/>
            <person name="Kuo R."/>
            <person name="Ohm R.A."/>
            <person name="Bhattacharya S.S."/>
            <person name="Shirouzu T."/>
            <person name="Yoshinaga Y."/>
            <person name="Martin F.M."/>
            <person name="Grigoriev I.V."/>
            <person name="Hibbett D.S."/>
        </authorList>
    </citation>
    <scope>NUCLEOTIDE SEQUENCE [LARGE SCALE GENOMIC DNA]</scope>
    <source>
        <strain evidence="5 6">93-53</strain>
    </source>
</reference>
<accession>A0A165F089</accession>
<sequence length="416" mass="44152">MGTDFEEEVDKLRRNHYIDQLIEKGAFGGKDAGLESIAAGGMHSLLLDENGTIWTCGSNDEAALGRVTRKVTDPLDKNYGRTVDDLTSIPTTVPVAVQSLVYDGFRTVRIAAGDSVSAAIDAHGQLRIWGTFRAASGVIGISKGTLYQYHPSPIPELGAHKFVSAAAGNNHLVLLTTHGEVYTLGVGEVGQLGRRVIERRRISGTVPEKVVLGSRKRKAVVVGAGGDHSFAVDDQGNVWGWGLNSLGQTGTGKRSGNADLIVQLPKIVIGLSKADLGGATVVEIAGGSFHTLFLTSDGRVYACGKSDEGELGIAYDDRAFVDRDYPNCLPHPELISFPDADDPVVHVSCGTHSNMAVTQAGALYAWGRQVCSELGLGHDRDVHTPAVVVRREGGSWSAVLPSCGGQHSLVLLRKKN</sequence>
<dbReference type="GO" id="GO:0005085">
    <property type="term" value="F:guanyl-nucleotide exchange factor activity"/>
    <property type="evidence" value="ECO:0007669"/>
    <property type="project" value="TreeGrafter"/>
</dbReference>
<evidence type="ECO:0000313" key="6">
    <source>
        <dbReference type="Proteomes" id="UP000076871"/>
    </source>
</evidence>
<keyword evidence="2" id="KW-0677">Repeat</keyword>
<dbReference type="GeneID" id="63821224"/>
<dbReference type="Gene3D" id="2.130.10.30">
    <property type="entry name" value="Regulator of chromosome condensation 1/beta-lactamase-inhibitor protein II"/>
    <property type="match status" value="1"/>
</dbReference>
<dbReference type="InterPro" id="IPR000408">
    <property type="entry name" value="Reg_chr_condens"/>
</dbReference>
<dbReference type="FunCoup" id="A0A165F089">
    <property type="interactions" value="812"/>
</dbReference>
<dbReference type="InterPro" id="IPR009091">
    <property type="entry name" value="RCC1/BLIP-II"/>
</dbReference>
<feature type="repeat" description="RCC1" evidence="3">
    <location>
        <begin position="298"/>
        <end position="360"/>
    </location>
</feature>
<proteinExistence type="predicted"/>
<gene>
    <name evidence="5" type="ORF">LAESUDRAFT_649704</name>
</gene>
<name>A0A165F089_9APHY</name>
<dbReference type="InterPro" id="IPR051553">
    <property type="entry name" value="Ran_GTPase-activating"/>
</dbReference>
<dbReference type="GO" id="GO:0005737">
    <property type="term" value="C:cytoplasm"/>
    <property type="evidence" value="ECO:0007669"/>
    <property type="project" value="TreeGrafter"/>
</dbReference>
<feature type="repeat" description="RCC1" evidence="3">
    <location>
        <begin position="179"/>
        <end position="235"/>
    </location>
</feature>
<protein>
    <submittedName>
        <fullName evidence="5">RCC1/BLIP-II</fullName>
    </submittedName>
</protein>
<dbReference type="PRINTS" id="PR00633">
    <property type="entry name" value="RCCNDNSATION"/>
</dbReference>
<feature type="domain" description="RCC1-like" evidence="4">
    <location>
        <begin position="32"/>
        <end position="410"/>
    </location>
</feature>
<dbReference type="AlphaFoldDB" id="A0A165F089"/>
<evidence type="ECO:0000256" key="2">
    <source>
        <dbReference type="ARBA" id="ARBA00022737"/>
    </source>
</evidence>
<feature type="repeat" description="RCC1" evidence="3">
    <location>
        <begin position="361"/>
        <end position="414"/>
    </location>
</feature>
<dbReference type="RefSeq" id="XP_040765832.1">
    <property type="nucleotide sequence ID" value="XM_040904194.1"/>
</dbReference>
<feature type="repeat" description="RCC1" evidence="3">
    <location>
        <begin position="236"/>
        <end position="297"/>
    </location>
</feature>
<dbReference type="PROSITE" id="PS50012">
    <property type="entry name" value="RCC1_3"/>
    <property type="match status" value="5"/>
</dbReference>
<dbReference type="PANTHER" id="PTHR45982:SF1">
    <property type="entry name" value="REGULATOR OF CHROMOSOME CONDENSATION"/>
    <property type="match status" value="1"/>
</dbReference>
<dbReference type="PROSITE" id="PS00625">
    <property type="entry name" value="RCC1_1"/>
    <property type="match status" value="1"/>
</dbReference>
<feature type="repeat" description="RCC1" evidence="3">
    <location>
        <begin position="124"/>
        <end position="178"/>
    </location>
</feature>
<evidence type="ECO:0000256" key="1">
    <source>
        <dbReference type="ARBA" id="ARBA00022658"/>
    </source>
</evidence>
<dbReference type="PANTHER" id="PTHR45982">
    <property type="entry name" value="REGULATOR OF CHROMOSOME CONDENSATION"/>
    <property type="match status" value="1"/>
</dbReference>
<dbReference type="Pfam" id="PF25390">
    <property type="entry name" value="WD40_RLD"/>
    <property type="match status" value="1"/>
</dbReference>
<dbReference type="OrthoDB" id="61110at2759"/>
<keyword evidence="1" id="KW-0344">Guanine-nucleotide releasing factor</keyword>
<dbReference type="SUPFAM" id="SSF50985">
    <property type="entry name" value="RCC1/BLIP-II"/>
    <property type="match status" value="1"/>
</dbReference>
<dbReference type="Proteomes" id="UP000076871">
    <property type="component" value="Unassembled WGS sequence"/>
</dbReference>
<dbReference type="InterPro" id="IPR058923">
    <property type="entry name" value="RCC1-like_dom"/>
</dbReference>
<dbReference type="STRING" id="1314785.A0A165F089"/>
<dbReference type="InParanoid" id="A0A165F089"/>